<evidence type="ECO:0000256" key="1">
    <source>
        <dbReference type="SAM" id="Coils"/>
    </source>
</evidence>
<sequence>MKLEQYQGVYQGMEKRQRPSDLPVSGRPCFWPGCPGVSSWGPTLRNADVGAIFFHLRTFCVDTTDDSRWGSCYDYDDRNILVINAIQLFTHRSVLPANLSLGCFFCSLSASAYGVVDSRINPPPENEKIEAFNVDAKWRHNPDFVINITAPPNEHGIQPYPYIHPTSAGTTTTLSSSKISEKKKYGLRASSGTAASAISSSSSSSYPSTMSYEEQQRMMEQLNALQMHLRQVEAQVRNVNENQVGAGEQEPPPMYVVALDGEGRPETPRRREKM</sequence>
<feature type="coiled-coil region" evidence="1">
    <location>
        <begin position="215"/>
        <end position="242"/>
    </location>
</feature>
<name>A0A9W8K8V2_9AGAR</name>
<dbReference type="Proteomes" id="UP001148786">
    <property type="component" value="Unassembled WGS sequence"/>
</dbReference>
<feature type="compositionally biased region" description="Basic and acidic residues" evidence="2">
    <location>
        <begin position="261"/>
        <end position="274"/>
    </location>
</feature>
<feature type="compositionally biased region" description="Low complexity" evidence="2">
    <location>
        <begin position="190"/>
        <end position="211"/>
    </location>
</feature>
<organism evidence="3 4">
    <name type="scientific">Agrocybe chaxingu</name>
    <dbReference type="NCBI Taxonomy" id="84603"/>
    <lineage>
        <taxon>Eukaryota</taxon>
        <taxon>Fungi</taxon>
        <taxon>Dikarya</taxon>
        <taxon>Basidiomycota</taxon>
        <taxon>Agaricomycotina</taxon>
        <taxon>Agaricomycetes</taxon>
        <taxon>Agaricomycetidae</taxon>
        <taxon>Agaricales</taxon>
        <taxon>Agaricineae</taxon>
        <taxon>Strophariaceae</taxon>
        <taxon>Agrocybe</taxon>
    </lineage>
</organism>
<dbReference type="OrthoDB" id="265717at2759"/>
<keyword evidence="1" id="KW-0175">Coiled coil</keyword>
<proteinExistence type="predicted"/>
<dbReference type="EMBL" id="JANKHO010000356">
    <property type="protein sequence ID" value="KAJ3511001.1"/>
    <property type="molecule type" value="Genomic_DNA"/>
</dbReference>
<evidence type="ECO:0000313" key="3">
    <source>
        <dbReference type="EMBL" id="KAJ3511001.1"/>
    </source>
</evidence>
<feature type="region of interest" description="Disordered" evidence="2">
    <location>
        <begin position="190"/>
        <end position="214"/>
    </location>
</feature>
<keyword evidence="4" id="KW-1185">Reference proteome</keyword>
<evidence type="ECO:0000256" key="2">
    <source>
        <dbReference type="SAM" id="MobiDB-lite"/>
    </source>
</evidence>
<evidence type="ECO:0000313" key="4">
    <source>
        <dbReference type="Proteomes" id="UP001148786"/>
    </source>
</evidence>
<reference evidence="3" key="1">
    <citation type="submission" date="2022-07" db="EMBL/GenBank/DDBJ databases">
        <title>Genome Sequence of Agrocybe chaxingu.</title>
        <authorList>
            <person name="Buettner E."/>
        </authorList>
    </citation>
    <scope>NUCLEOTIDE SEQUENCE</scope>
    <source>
        <strain evidence="3">MP-N11</strain>
    </source>
</reference>
<protein>
    <submittedName>
        <fullName evidence="3">Uncharacterized protein</fullName>
    </submittedName>
</protein>
<dbReference type="AlphaFoldDB" id="A0A9W8K8V2"/>
<comment type="caution">
    <text evidence="3">The sequence shown here is derived from an EMBL/GenBank/DDBJ whole genome shotgun (WGS) entry which is preliminary data.</text>
</comment>
<accession>A0A9W8K8V2</accession>
<gene>
    <name evidence="3" type="ORF">NLJ89_g4350</name>
</gene>
<feature type="region of interest" description="Disordered" evidence="2">
    <location>
        <begin position="242"/>
        <end position="274"/>
    </location>
</feature>